<dbReference type="EMBL" id="JAVHNR010000002">
    <property type="protein sequence ID" value="KAK6350411.1"/>
    <property type="molecule type" value="Genomic_DNA"/>
</dbReference>
<proteinExistence type="predicted"/>
<reference evidence="1 2" key="1">
    <citation type="submission" date="2019-10" db="EMBL/GenBank/DDBJ databases">
        <authorList>
            <person name="Palmer J.M."/>
        </authorList>
    </citation>
    <scope>NUCLEOTIDE SEQUENCE [LARGE SCALE GENOMIC DNA]</scope>
    <source>
        <strain evidence="1 2">TWF718</strain>
    </source>
</reference>
<dbReference type="Proteomes" id="UP001313282">
    <property type="component" value="Unassembled WGS sequence"/>
</dbReference>
<accession>A0AAN8RF02</accession>
<comment type="caution">
    <text evidence="1">The sequence shown here is derived from an EMBL/GenBank/DDBJ whole genome shotgun (WGS) entry which is preliminary data.</text>
</comment>
<evidence type="ECO:0000313" key="2">
    <source>
        <dbReference type="Proteomes" id="UP001313282"/>
    </source>
</evidence>
<name>A0AAN8RF02_9PEZI</name>
<protein>
    <submittedName>
        <fullName evidence="1">Uncharacterized protein</fullName>
    </submittedName>
</protein>
<keyword evidence="2" id="KW-1185">Reference proteome</keyword>
<organism evidence="1 2">
    <name type="scientific">Orbilia javanica</name>
    <dbReference type="NCBI Taxonomy" id="47235"/>
    <lineage>
        <taxon>Eukaryota</taxon>
        <taxon>Fungi</taxon>
        <taxon>Dikarya</taxon>
        <taxon>Ascomycota</taxon>
        <taxon>Pezizomycotina</taxon>
        <taxon>Orbiliomycetes</taxon>
        <taxon>Orbiliales</taxon>
        <taxon>Orbiliaceae</taxon>
        <taxon>Orbilia</taxon>
    </lineage>
</organism>
<gene>
    <name evidence="1" type="ORF">TWF718_003603</name>
</gene>
<dbReference type="AlphaFoldDB" id="A0AAN8RF02"/>
<sequence length="179" mass="19525">MKWPWIHEVREAAEDVYSKIRGAVTPFHAVDWIFGGTLLGEWMALKLMSAVILLTNSVKGQGIAPFYDCGFVTSQKAITGLEIVKARRVGLVDPPDPHDNVIRIGGGGAHTKLTPKPEDIKNLDSFVAEIRDPGNWVLLAVPKTSCSKSEVQGVVLRALPLELDAGIASINFVIDEQRV</sequence>
<evidence type="ECO:0000313" key="1">
    <source>
        <dbReference type="EMBL" id="KAK6350411.1"/>
    </source>
</evidence>